<dbReference type="InterPro" id="IPR036375">
    <property type="entry name" value="Hemopexin-like_dom_sf"/>
</dbReference>
<name>A0A8C7C8T6_ONCKI</name>
<proteinExistence type="predicted"/>
<reference evidence="2" key="1">
    <citation type="submission" date="2025-08" db="UniProtKB">
        <authorList>
            <consortium name="Ensembl"/>
        </authorList>
    </citation>
    <scope>IDENTIFICATION</scope>
</reference>
<evidence type="ECO:0000313" key="3">
    <source>
        <dbReference type="Proteomes" id="UP000694557"/>
    </source>
</evidence>
<organism evidence="2 3">
    <name type="scientific">Oncorhynchus kisutch</name>
    <name type="common">Coho salmon</name>
    <name type="synonym">Salmo kisutch</name>
    <dbReference type="NCBI Taxonomy" id="8019"/>
    <lineage>
        <taxon>Eukaryota</taxon>
        <taxon>Metazoa</taxon>
        <taxon>Chordata</taxon>
        <taxon>Craniata</taxon>
        <taxon>Vertebrata</taxon>
        <taxon>Euteleostomi</taxon>
        <taxon>Actinopterygii</taxon>
        <taxon>Neopterygii</taxon>
        <taxon>Teleostei</taxon>
        <taxon>Protacanthopterygii</taxon>
        <taxon>Salmoniformes</taxon>
        <taxon>Salmonidae</taxon>
        <taxon>Salmoninae</taxon>
        <taxon>Oncorhynchus</taxon>
    </lineage>
</organism>
<dbReference type="PROSITE" id="PS51642">
    <property type="entry name" value="HEMOPEXIN_2"/>
    <property type="match status" value="1"/>
</dbReference>
<dbReference type="Ensembl" id="ENSOKIT00005000982.1">
    <property type="protein sequence ID" value="ENSOKIP00005000945.1"/>
    <property type="gene ID" value="ENSOKIG00005000478.1"/>
</dbReference>
<evidence type="ECO:0000313" key="2">
    <source>
        <dbReference type="Ensembl" id="ENSOKIP00005000945.1"/>
    </source>
</evidence>
<protein>
    <submittedName>
        <fullName evidence="2">Uncharacterized protein</fullName>
    </submittedName>
</protein>
<dbReference type="Pfam" id="PF00045">
    <property type="entry name" value="Hemopexin"/>
    <property type="match status" value="1"/>
</dbReference>
<dbReference type="InterPro" id="IPR018487">
    <property type="entry name" value="Hemopexin-like_repeat"/>
</dbReference>
<evidence type="ECO:0000256" key="1">
    <source>
        <dbReference type="PROSITE-ProRule" id="PRU01011"/>
    </source>
</evidence>
<dbReference type="SMART" id="SM00120">
    <property type="entry name" value="HX"/>
    <property type="match status" value="1"/>
</dbReference>
<keyword evidence="3" id="KW-1185">Reference proteome</keyword>
<reference evidence="2" key="2">
    <citation type="submission" date="2025-09" db="UniProtKB">
        <authorList>
            <consortium name="Ensembl"/>
        </authorList>
    </citation>
    <scope>IDENTIFICATION</scope>
</reference>
<dbReference type="SUPFAM" id="SSF50923">
    <property type="entry name" value="Hemopexin-like domain"/>
    <property type="match status" value="1"/>
</dbReference>
<accession>A0A8C7C8T6</accession>
<sequence>LAGPDHHGTQMDRCEDIEFDAITPNLINGSYKELDEHPHLGHIDATFFCLHQPNGEDHLHTYVFLDNKVFSYHERSHVLVEGFPKDISEVFPGFPDHLDAAVVCPKGDCR</sequence>
<feature type="repeat" description="Hemopexin" evidence="1">
    <location>
        <begin position="40"/>
        <end position="94"/>
    </location>
</feature>
<dbReference type="Gene3D" id="2.110.10.10">
    <property type="entry name" value="Hemopexin-like domain"/>
    <property type="match status" value="1"/>
</dbReference>
<dbReference type="Proteomes" id="UP000694557">
    <property type="component" value="Unassembled WGS sequence"/>
</dbReference>
<dbReference type="AlphaFoldDB" id="A0A8C7C8T6"/>